<dbReference type="PROSITE" id="PS51186">
    <property type="entry name" value="GNAT"/>
    <property type="match status" value="1"/>
</dbReference>
<feature type="domain" description="N-acetyltransferase" evidence="1">
    <location>
        <begin position="143"/>
        <end position="278"/>
    </location>
</feature>
<keyword evidence="3" id="KW-1185">Reference proteome</keyword>
<evidence type="ECO:0000259" key="1">
    <source>
        <dbReference type="PROSITE" id="PS51186"/>
    </source>
</evidence>
<reference evidence="2 3" key="1">
    <citation type="journal article" date="2020" name="ISME J.">
        <title>Comparative genomics reveals insights into cyanobacterial evolution and habitat adaptation.</title>
        <authorList>
            <person name="Chen M.Y."/>
            <person name="Teng W.K."/>
            <person name="Zhao L."/>
            <person name="Hu C.X."/>
            <person name="Zhou Y.K."/>
            <person name="Han B.P."/>
            <person name="Song L.R."/>
            <person name="Shu W.S."/>
        </authorList>
    </citation>
    <scope>NUCLEOTIDE SEQUENCE [LARGE SCALE GENOMIC DNA]</scope>
    <source>
        <strain evidence="2 3">FACHB-119</strain>
    </source>
</reference>
<dbReference type="Gene3D" id="3.40.630.30">
    <property type="match status" value="1"/>
</dbReference>
<dbReference type="EMBL" id="JACJSG010000003">
    <property type="protein sequence ID" value="MBD2499697.1"/>
    <property type="molecule type" value="Genomic_DNA"/>
</dbReference>
<dbReference type="Pfam" id="PF08445">
    <property type="entry name" value="FR47"/>
    <property type="match status" value="1"/>
</dbReference>
<comment type="caution">
    <text evidence="2">The sequence shown here is derived from an EMBL/GenBank/DDBJ whole genome shotgun (WGS) entry which is preliminary data.</text>
</comment>
<dbReference type="InterPro" id="IPR000182">
    <property type="entry name" value="GNAT_dom"/>
</dbReference>
<evidence type="ECO:0000313" key="3">
    <source>
        <dbReference type="Proteomes" id="UP000661112"/>
    </source>
</evidence>
<dbReference type="CDD" id="cd04301">
    <property type="entry name" value="NAT_SF"/>
    <property type="match status" value="1"/>
</dbReference>
<dbReference type="InterPro" id="IPR013653">
    <property type="entry name" value="GCN5-like_dom"/>
</dbReference>
<dbReference type="InterPro" id="IPR016181">
    <property type="entry name" value="Acyl_CoA_acyltransferase"/>
</dbReference>
<name>A0ABR8CY02_9NOST</name>
<gene>
    <name evidence="2" type="ORF">H6G83_03525</name>
</gene>
<dbReference type="SUPFAM" id="SSF55729">
    <property type="entry name" value="Acyl-CoA N-acyltransferases (Nat)"/>
    <property type="match status" value="1"/>
</dbReference>
<protein>
    <submittedName>
        <fullName evidence="2">GNAT family N-acetyltransferase</fullName>
    </submittedName>
</protein>
<sequence length="278" mass="31344">MQVHRFTDANQFYQRVKDYLLHQEALHNLLLGMCNELMQNSGNSEELPYLATVEQEDNIVVVAMKKPSGNLVLSPTHDIIAIDLLTEDLYLSFPSLPGVIAPTSESDKFVLAWHLLTNQAYKLKLALRAFQLEKVQQIPSTTGYLRQAVPEDKELLVSWGQAFALEALGETMLDAELWAERILRKRKAYLWQDEVAVSIACGGKSTPNGARINTVYTPPEYRRRGYASASVAALSQSLLNQGNQFCFLFTDLANPTSNHIYQDIGYQPVGDWHQYSFS</sequence>
<proteinExistence type="predicted"/>
<organism evidence="2 3">
    <name type="scientific">Anabaena azotica FACHB-119</name>
    <dbReference type="NCBI Taxonomy" id="947527"/>
    <lineage>
        <taxon>Bacteria</taxon>
        <taxon>Bacillati</taxon>
        <taxon>Cyanobacteriota</taxon>
        <taxon>Cyanophyceae</taxon>
        <taxon>Nostocales</taxon>
        <taxon>Nostocaceae</taxon>
        <taxon>Anabaena</taxon>
        <taxon>Anabaena azotica</taxon>
    </lineage>
</organism>
<dbReference type="RefSeq" id="WP_190467016.1">
    <property type="nucleotide sequence ID" value="NZ_JACJSG010000003.1"/>
</dbReference>
<accession>A0ABR8CY02</accession>
<dbReference type="Proteomes" id="UP000661112">
    <property type="component" value="Unassembled WGS sequence"/>
</dbReference>
<evidence type="ECO:0000313" key="2">
    <source>
        <dbReference type="EMBL" id="MBD2499697.1"/>
    </source>
</evidence>